<dbReference type="AlphaFoldDB" id="U7D8B9"/>
<dbReference type="EMBL" id="ASJR01000009">
    <property type="protein sequence ID" value="ERP31816.1"/>
    <property type="molecule type" value="Genomic_DNA"/>
</dbReference>
<proteinExistence type="predicted"/>
<dbReference type="STRING" id="1313304.CALK_1263"/>
<gene>
    <name evidence="1" type="ORF">CALK_1263</name>
</gene>
<comment type="caution">
    <text evidence="1">The sequence shown here is derived from an EMBL/GenBank/DDBJ whole genome shotgun (WGS) entry which is preliminary data.</text>
</comment>
<organism evidence="1 2">
    <name type="scientific">Chitinivibrio alkaliphilus ACht1</name>
    <dbReference type="NCBI Taxonomy" id="1313304"/>
    <lineage>
        <taxon>Bacteria</taxon>
        <taxon>Pseudomonadati</taxon>
        <taxon>Fibrobacterota</taxon>
        <taxon>Chitinivibrionia</taxon>
        <taxon>Chitinivibrionales</taxon>
        <taxon>Chitinivibrionaceae</taxon>
        <taxon>Chitinivibrio</taxon>
    </lineage>
</organism>
<reference evidence="1 2" key="1">
    <citation type="journal article" date="2013" name="Environ. Microbiol.">
        <title>Genome analysis of Chitinivibrio alkaliphilus gen. nov., sp. nov., a novel extremely haloalkaliphilic anaerobic chitinolytic bacterium from the candidate phylum Termite Group 3.</title>
        <authorList>
            <person name="Sorokin D.Y."/>
            <person name="Gumerov V.M."/>
            <person name="Rakitin A.L."/>
            <person name="Beletsky A.V."/>
            <person name="Damste J.S."/>
            <person name="Muyzer G."/>
            <person name="Mardanov A.V."/>
            <person name="Ravin N.V."/>
        </authorList>
    </citation>
    <scope>NUCLEOTIDE SEQUENCE [LARGE SCALE GENOMIC DNA]</scope>
    <source>
        <strain evidence="1 2">ACht1</strain>
    </source>
</reference>
<evidence type="ECO:0000313" key="2">
    <source>
        <dbReference type="Proteomes" id="UP000017148"/>
    </source>
</evidence>
<dbReference type="Proteomes" id="UP000017148">
    <property type="component" value="Unassembled WGS sequence"/>
</dbReference>
<accession>U7D8B9</accession>
<keyword evidence="2" id="KW-1185">Reference proteome</keyword>
<dbReference type="RefSeq" id="WP_022636735.1">
    <property type="nucleotide sequence ID" value="NZ_ASJR01000009.1"/>
</dbReference>
<name>U7D8B9_9BACT</name>
<evidence type="ECO:0000313" key="1">
    <source>
        <dbReference type="EMBL" id="ERP31816.1"/>
    </source>
</evidence>
<sequence length="46" mass="5282">MECDSCHCLDDVPMRIGMHSLVSLWLFPCEADVQSLVQRVDIMRTT</sequence>
<protein>
    <submittedName>
        <fullName evidence="1">Uncharacterized protein</fullName>
    </submittedName>
</protein>